<proteinExistence type="inferred from homology"/>
<dbReference type="InterPro" id="IPR002173">
    <property type="entry name" value="Carboh/pur_kinase_PfkB_CS"/>
</dbReference>
<dbReference type="GO" id="GO:0016301">
    <property type="term" value="F:kinase activity"/>
    <property type="evidence" value="ECO:0007669"/>
    <property type="project" value="UniProtKB-KW"/>
</dbReference>
<evidence type="ECO:0000256" key="3">
    <source>
        <dbReference type="ARBA" id="ARBA00022777"/>
    </source>
</evidence>
<dbReference type="Gene3D" id="3.30.1110.10">
    <property type="match status" value="1"/>
</dbReference>
<dbReference type="RefSeq" id="WP_395416596.1">
    <property type="nucleotide sequence ID" value="NZ_JBIPKE010000014.1"/>
</dbReference>
<name>A0ABW7N5X2_9BACT</name>
<feature type="domain" description="Carbohydrate kinase PfkB" evidence="5">
    <location>
        <begin position="59"/>
        <end position="319"/>
    </location>
</feature>
<gene>
    <name evidence="6" type="ORF">ACHKAR_06065</name>
</gene>
<protein>
    <submittedName>
        <fullName evidence="6">Adenosine kinase</fullName>
    </submittedName>
</protein>
<dbReference type="SUPFAM" id="SSF53613">
    <property type="entry name" value="Ribokinase-like"/>
    <property type="match status" value="1"/>
</dbReference>
<evidence type="ECO:0000259" key="5">
    <source>
        <dbReference type="Pfam" id="PF00294"/>
    </source>
</evidence>
<keyword evidence="3 4" id="KW-0418">Kinase</keyword>
<dbReference type="EMBL" id="JBIPKE010000014">
    <property type="protein sequence ID" value="MFH6982993.1"/>
    <property type="molecule type" value="Genomic_DNA"/>
</dbReference>
<evidence type="ECO:0000313" key="6">
    <source>
        <dbReference type="EMBL" id="MFH6982993.1"/>
    </source>
</evidence>
<dbReference type="InterPro" id="IPR029056">
    <property type="entry name" value="Ribokinase-like"/>
</dbReference>
<evidence type="ECO:0000256" key="1">
    <source>
        <dbReference type="ARBA" id="ARBA00010688"/>
    </source>
</evidence>
<dbReference type="PANTHER" id="PTHR43320">
    <property type="entry name" value="SUGAR KINASE"/>
    <property type="match status" value="1"/>
</dbReference>
<dbReference type="Pfam" id="PF00294">
    <property type="entry name" value="PfkB"/>
    <property type="match status" value="1"/>
</dbReference>
<accession>A0ABW7N5X2</accession>
<evidence type="ECO:0000256" key="4">
    <source>
        <dbReference type="RuleBase" id="RU003704"/>
    </source>
</evidence>
<evidence type="ECO:0000313" key="7">
    <source>
        <dbReference type="Proteomes" id="UP001610063"/>
    </source>
</evidence>
<comment type="caution">
    <text evidence="6">The sequence shown here is derived from an EMBL/GenBank/DDBJ whole genome shotgun (WGS) entry which is preliminary data.</text>
</comment>
<dbReference type="CDD" id="cd01168">
    <property type="entry name" value="adenosine_kinase"/>
    <property type="match status" value="1"/>
</dbReference>
<dbReference type="InterPro" id="IPR011611">
    <property type="entry name" value="PfkB_dom"/>
</dbReference>
<dbReference type="PRINTS" id="PR00990">
    <property type="entry name" value="RIBOKINASE"/>
</dbReference>
<dbReference type="Gene3D" id="3.40.1190.20">
    <property type="match status" value="1"/>
</dbReference>
<dbReference type="Proteomes" id="UP001610063">
    <property type="component" value="Unassembled WGS sequence"/>
</dbReference>
<organism evidence="6 7">
    <name type="scientific">Marinoscillum luteum</name>
    <dbReference type="NCBI Taxonomy" id="861051"/>
    <lineage>
        <taxon>Bacteria</taxon>
        <taxon>Pseudomonadati</taxon>
        <taxon>Bacteroidota</taxon>
        <taxon>Cytophagia</taxon>
        <taxon>Cytophagales</taxon>
        <taxon>Reichenbachiellaceae</taxon>
        <taxon>Marinoscillum</taxon>
    </lineage>
</organism>
<dbReference type="InterPro" id="IPR052700">
    <property type="entry name" value="Carb_kinase_PfkB-like"/>
</dbReference>
<keyword evidence="7" id="KW-1185">Reference proteome</keyword>
<keyword evidence="2 4" id="KW-0808">Transferase</keyword>
<dbReference type="PROSITE" id="PS00584">
    <property type="entry name" value="PFKB_KINASES_2"/>
    <property type="match status" value="1"/>
</dbReference>
<evidence type="ECO:0000256" key="2">
    <source>
        <dbReference type="ARBA" id="ARBA00022679"/>
    </source>
</evidence>
<dbReference type="PANTHER" id="PTHR43320:SF3">
    <property type="entry name" value="CARBOHYDRATE KINASE PFKB DOMAIN-CONTAINING PROTEIN"/>
    <property type="match status" value="1"/>
</dbReference>
<dbReference type="InterPro" id="IPR002139">
    <property type="entry name" value="Ribo/fructo_kinase"/>
</dbReference>
<reference evidence="6 7" key="1">
    <citation type="journal article" date="2013" name="Int. J. Syst. Evol. Microbiol.">
        <title>Marinoscillum luteum sp. nov., isolated from marine sediment.</title>
        <authorList>
            <person name="Cha I.T."/>
            <person name="Park S.J."/>
            <person name="Kim S.J."/>
            <person name="Kim J.G."/>
            <person name="Jung M.Y."/>
            <person name="Shin K.S."/>
            <person name="Kwon K.K."/>
            <person name="Yang S.H."/>
            <person name="Seo Y.S."/>
            <person name="Rhee S.K."/>
        </authorList>
    </citation>
    <scope>NUCLEOTIDE SEQUENCE [LARGE SCALE GENOMIC DNA]</scope>
    <source>
        <strain evidence="6 7">KCTC 23939</strain>
    </source>
</reference>
<comment type="similarity">
    <text evidence="1 4">Belongs to the carbohydrate kinase PfkB family.</text>
</comment>
<sequence length="334" mass="36417">MSKKKYDVYAIGNAVVDYVLECSDDFLIEHGIEKSVMTLVDEERQVKVLAAVKDGIKKKEGGGSAANTIVATSMLGGKSFYSCKVANDEDGRFFLDELANNGIDTNLDGSHLDAGITGKVLIMTTPDTERTMNTFLGISSAFSKAELRQDALINSEYLFIEGYLVASETGREAMKVAKRMAEDNGVKVSITFSDPSMVKYFQKEMEEVVGASVDLLFCNEEEAMLFTKTDSVADAREELRKVARKFVITQGKNGAMIFDGDTFVDIESYPVSAVDSNGAGDMFSGAFLYGITNGHTMASSGKLASKAASEVVAKYGPRLTFHQLQEIKREVFDI</sequence>